<evidence type="ECO:0000313" key="3">
    <source>
        <dbReference type="Proteomes" id="UP000011704"/>
    </source>
</evidence>
<organism evidence="2 3">
    <name type="scientific">Nitrospina gracilis (strain 3/211)</name>
    <dbReference type="NCBI Taxonomy" id="1266370"/>
    <lineage>
        <taxon>Bacteria</taxon>
        <taxon>Pseudomonadati</taxon>
        <taxon>Nitrospinota/Tectimicrobiota group</taxon>
        <taxon>Nitrospinota</taxon>
        <taxon>Nitrospinia</taxon>
        <taxon>Nitrospinales</taxon>
        <taxon>Nitrospinaceae</taxon>
        <taxon>Nitrospina</taxon>
    </lineage>
</organism>
<dbReference type="HOGENOM" id="CLU_2356854_0_0_0"/>
<dbReference type="InParanoid" id="M1ZC50"/>
<protein>
    <submittedName>
        <fullName evidence="2">Uncharacterized protein</fullName>
    </submittedName>
</protein>
<evidence type="ECO:0000313" key="2">
    <source>
        <dbReference type="EMBL" id="CCQ90858.1"/>
    </source>
</evidence>
<dbReference type="AlphaFoldDB" id="M1ZC50"/>
<reference evidence="2 3" key="1">
    <citation type="journal article" date="2013" name="Front. Microbiol.">
        <title>The genome of Nitrospina gracilis illuminates the metabolism and evolution of the major marine nitrite oxidizer.</title>
        <authorList>
            <person name="Luecker S."/>
            <person name="Nowka B."/>
            <person name="Rattei T."/>
            <person name="Spieck E."/>
            <person name="and Daims H."/>
        </authorList>
    </citation>
    <scope>NUCLEOTIDE SEQUENCE [LARGE SCALE GENOMIC DNA]</scope>
    <source>
        <strain evidence="2 3">3/211</strain>
    </source>
</reference>
<keyword evidence="1" id="KW-0472">Membrane</keyword>
<dbReference type="STRING" id="1266370.NITGR_430025"/>
<feature type="transmembrane region" description="Helical" evidence="1">
    <location>
        <begin position="27"/>
        <end position="52"/>
    </location>
</feature>
<dbReference type="Proteomes" id="UP000011704">
    <property type="component" value="Unassembled WGS sequence"/>
</dbReference>
<keyword evidence="1" id="KW-1133">Transmembrane helix</keyword>
<evidence type="ECO:0000256" key="1">
    <source>
        <dbReference type="SAM" id="Phobius"/>
    </source>
</evidence>
<name>M1ZC50_NITG3</name>
<accession>M1ZC50</accession>
<feature type="transmembrane region" description="Helical" evidence="1">
    <location>
        <begin position="59"/>
        <end position="77"/>
    </location>
</feature>
<keyword evidence="1" id="KW-0812">Transmembrane</keyword>
<keyword evidence="3" id="KW-1185">Reference proteome</keyword>
<proteinExistence type="predicted"/>
<dbReference type="EMBL" id="CAQJ01000048">
    <property type="protein sequence ID" value="CCQ90858.1"/>
    <property type="molecule type" value="Genomic_DNA"/>
</dbReference>
<gene>
    <name evidence="2" type="ORF">NITGR_430025</name>
</gene>
<sequence length="96" mass="11198">MVLYFNKFHMPYLSKIAKNNETDNVKLLQQFCLAIGSLFFLALTVIILAVFFKKLEVKASLYWLIAPQGVFFLYSLLFKSQEIVKILEIFRRGGEQ</sequence>
<comment type="caution">
    <text evidence="2">The sequence shown here is derived from an EMBL/GenBank/DDBJ whole genome shotgun (WGS) entry which is preliminary data.</text>
</comment>